<evidence type="ECO:0000313" key="9">
    <source>
        <dbReference type="Proteomes" id="UP000095284"/>
    </source>
</evidence>
<accession>A0A1I7RZU7</accession>
<dbReference type="Proteomes" id="UP000095284">
    <property type="component" value="Unplaced"/>
</dbReference>
<name>A0A1I7RZU7_BURXY</name>
<dbReference type="Proteomes" id="UP000582659">
    <property type="component" value="Unassembled WGS sequence"/>
</dbReference>
<proteinExistence type="inferred from homology"/>
<dbReference type="AlphaFoldDB" id="A0A1I7RZU7"/>
<evidence type="ECO:0000256" key="2">
    <source>
        <dbReference type="ARBA" id="ARBA00022679"/>
    </source>
</evidence>
<dbReference type="OrthoDB" id="240216at2759"/>
<dbReference type="Pfam" id="PF00755">
    <property type="entry name" value="Carn_acyltransf"/>
    <property type="match status" value="1"/>
</dbReference>
<evidence type="ECO:0000313" key="8">
    <source>
        <dbReference type="EMBL" id="CAG9109223.1"/>
    </source>
</evidence>
<organism evidence="9 11">
    <name type="scientific">Bursaphelenchus xylophilus</name>
    <name type="common">Pinewood nematode worm</name>
    <name type="synonym">Aphelenchoides xylophilus</name>
    <dbReference type="NCBI Taxonomy" id="6326"/>
    <lineage>
        <taxon>Eukaryota</taxon>
        <taxon>Metazoa</taxon>
        <taxon>Ecdysozoa</taxon>
        <taxon>Nematoda</taxon>
        <taxon>Chromadorea</taxon>
        <taxon>Rhabditida</taxon>
        <taxon>Tylenchina</taxon>
        <taxon>Tylenchomorpha</taxon>
        <taxon>Aphelenchoidea</taxon>
        <taxon>Aphelenchoididae</taxon>
        <taxon>Bursaphelenchus</taxon>
    </lineage>
</organism>
<comment type="similarity">
    <text evidence="1 5">Belongs to the carnitine/choline acetyltransferase family.</text>
</comment>
<evidence type="ECO:0000256" key="3">
    <source>
        <dbReference type="ARBA" id="ARBA00023315"/>
    </source>
</evidence>
<dbReference type="Gene3D" id="3.30.559.70">
    <property type="entry name" value="Choline/Carnitine o-acyltransferase, domain 2"/>
    <property type="match status" value="1"/>
</dbReference>
<keyword evidence="2 5" id="KW-0808">Transferase</keyword>
<reference evidence="8" key="2">
    <citation type="submission" date="2020-08" db="EMBL/GenBank/DDBJ databases">
        <authorList>
            <person name="Kikuchi T."/>
        </authorList>
    </citation>
    <scope>NUCLEOTIDE SEQUENCE</scope>
    <source>
        <strain evidence="7">Ka4C1</strain>
    </source>
</reference>
<protein>
    <submittedName>
        <fullName evidence="7">(pine wood nematode) hypothetical protein</fullName>
    </submittedName>
    <submittedName>
        <fullName evidence="11">Carn_acyltransf domain-containing protein</fullName>
    </submittedName>
</protein>
<dbReference type="EMBL" id="CAJFDI010000003">
    <property type="protein sequence ID" value="CAD5222141.1"/>
    <property type="molecule type" value="Genomic_DNA"/>
</dbReference>
<dbReference type="SUPFAM" id="SSF52777">
    <property type="entry name" value="CoA-dependent acyltransferases"/>
    <property type="match status" value="2"/>
</dbReference>
<dbReference type="InterPro" id="IPR042231">
    <property type="entry name" value="Cho/carn_acyl_trans_2"/>
</dbReference>
<dbReference type="GO" id="GO:0004092">
    <property type="term" value="F:carnitine O-acetyltransferase activity"/>
    <property type="evidence" value="ECO:0007669"/>
    <property type="project" value="TreeGrafter"/>
</dbReference>
<dbReference type="PANTHER" id="PTHR22589:SF103">
    <property type="entry name" value="CARNITINE O-ACETYL-TRANSFERASE, ISOFORM A-RELATED"/>
    <property type="match status" value="1"/>
</dbReference>
<dbReference type="PANTHER" id="PTHR22589">
    <property type="entry name" value="CARNITINE O-ACYLTRANSFERASE"/>
    <property type="match status" value="1"/>
</dbReference>
<dbReference type="InterPro" id="IPR039551">
    <property type="entry name" value="Cho/carn_acyl_trans"/>
</dbReference>
<sequence>MSRSQQSSSNIGKQDLLKLPVPELKETFAKFLYFSRVLADKKDHNEAVRLVKEFLDSPKAKKLQNYLLERANNEENWLTPWWNEYGYLRYRKPLPIYSSVGISAGRIEGRGEDARLEYTAKVIKVLTRFVIAAKKRELPAEKYAGRPLDMDHHHRFFAATRIPKPECDELYTIEKFEDLEGHIVVVRRGHTFIMPVWDIHGKILSEPQLLKELKAIVKQSHSFNKKPINLVSSADRDTWATVYQRLRARYPNSLKLYENALFVVGLDEPIKPKPGQRHEDAHLLNGVHGHGSKHNSINRWQDKFNMFFDTDGFYGVLYEHTPADGAPLATVIETVYKTVIKEREQGFVETYENDVVATPTQELVFKLTEEDEKAIEKTAEGLEQLVAKVDCKYYNFEEFGKRVPKEAKISPDSFIQIALQLGFYRLHKRHGNAYESASLRMFKNGRTETIRLPNEESKLFVETFINNQKQISDKELANLLNDACKAHKAYSDTCANGKGMDRHLFGLRIAANQTNTELPPLFSCNAMTKLTAFDLSTSQVPMSTRPRMIYAPLVDDGYGALYNPGETSIDIGFSAFTTSKKSNLEAFAESVFQSLRDMRDILIRAKVINQSHI</sequence>
<dbReference type="eggNOG" id="KOG3717">
    <property type="taxonomic scope" value="Eukaryota"/>
</dbReference>
<evidence type="ECO:0000256" key="4">
    <source>
        <dbReference type="PIRSR" id="PIRSR600542-1"/>
    </source>
</evidence>
<evidence type="ECO:0000313" key="7">
    <source>
        <dbReference type="EMBL" id="CAD5222141.1"/>
    </source>
</evidence>
<evidence type="ECO:0000256" key="5">
    <source>
        <dbReference type="RuleBase" id="RU003801"/>
    </source>
</evidence>
<dbReference type="PROSITE" id="PS00440">
    <property type="entry name" value="ACYLTRANSF_C_2"/>
    <property type="match status" value="1"/>
</dbReference>
<dbReference type="InterPro" id="IPR023213">
    <property type="entry name" value="CAT-like_dom_sf"/>
</dbReference>
<evidence type="ECO:0000256" key="1">
    <source>
        <dbReference type="ARBA" id="ARBA00005232"/>
    </source>
</evidence>
<reference evidence="11" key="1">
    <citation type="submission" date="2016-11" db="UniProtKB">
        <authorList>
            <consortium name="WormBaseParasite"/>
        </authorList>
    </citation>
    <scope>IDENTIFICATION</scope>
</reference>
<keyword evidence="10" id="KW-1185">Reference proteome</keyword>
<dbReference type="InterPro" id="IPR000542">
    <property type="entry name" value="Carn_acyl_trans"/>
</dbReference>
<dbReference type="Gene3D" id="3.30.559.10">
    <property type="entry name" value="Chloramphenicol acetyltransferase-like domain"/>
    <property type="match status" value="1"/>
</dbReference>
<feature type="domain" description="Choline/carnitine acyltransferase" evidence="6">
    <location>
        <begin position="19"/>
        <end position="591"/>
    </location>
</feature>
<evidence type="ECO:0000313" key="11">
    <source>
        <dbReference type="WBParaSite" id="BXY_0626900.1"/>
    </source>
</evidence>
<gene>
    <name evidence="7" type="ORF">BXYJ_LOCUS7109</name>
</gene>
<dbReference type="GO" id="GO:0019254">
    <property type="term" value="P:carnitine metabolic process, CoA-linked"/>
    <property type="evidence" value="ECO:0007669"/>
    <property type="project" value="TreeGrafter"/>
</dbReference>
<dbReference type="GO" id="GO:0005777">
    <property type="term" value="C:peroxisome"/>
    <property type="evidence" value="ECO:0007669"/>
    <property type="project" value="TreeGrafter"/>
</dbReference>
<evidence type="ECO:0000259" key="6">
    <source>
        <dbReference type="Pfam" id="PF00755"/>
    </source>
</evidence>
<keyword evidence="3 5" id="KW-0012">Acyltransferase</keyword>
<dbReference type="WBParaSite" id="BXY_0626900.1">
    <property type="protein sequence ID" value="BXY_0626900.1"/>
    <property type="gene ID" value="BXY_0626900"/>
</dbReference>
<feature type="active site" description="Proton acceptor" evidence="4">
    <location>
        <position position="320"/>
    </location>
</feature>
<dbReference type="SMR" id="A0A1I7RZU7"/>
<dbReference type="Proteomes" id="UP000659654">
    <property type="component" value="Unassembled WGS sequence"/>
</dbReference>
<dbReference type="EMBL" id="CAJFCV020000003">
    <property type="protein sequence ID" value="CAG9109223.1"/>
    <property type="molecule type" value="Genomic_DNA"/>
</dbReference>
<evidence type="ECO:0000313" key="10">
    <source>
        <dbReference type="Proteomes" id="UP000659654"/>
    </source>
</evidence>